<gene>
    <name evidence="1" type="ORF">KIN20_023242</name>
</gene>
<protein>
    <submittedName>
        <fullName evidence="1">Uncharacterized protein</fullName>
    </submittedName>
</protein>
<dbReference type="Proteomes" id="UP001196413">
    <property type="component" value="Unassembled WGS sequence"/>
</dbReference>
<accession>A0AAD5QSU1</accession>
<sequence>MAQIIKETENGLLRYLPRQALRHLKFWEIRQWEICKGTSVTKCGNEKRVWSALQTMNV</sequence>
<dbReference type="EMBL" id="JAHQIW010004688">
    <property type="protein sequence ID" value="KAJ1363388.1"/>
    <property type="molecule type" value="Genomic_DNA"/>
</dbReference>
<evidence type="ECO:0000313" key="1">
    <source>
        <dbReference type="EMBL" id="KAJ1363388.1"/>
    </source>
</evidence>
<dbReference type="AlphaFoldDB" id="A0AAD5QSU1"/>
<proteinExistence type="predicted"/>
<comment type="caution">
    <text evidence="1">The sequence shown here is derived from an EMBL/GenBank/DDBJ whole genome shotgun (WGS) entry which is preliminary data.</text>
</comment>
<evidence type="ECO:0000313" key="2">
    <source>
        <dbReference type="Proteomes" id="UP001196413"/>
    </source>
</evidence>
<name>A0AAD5QSU1_PARTN</name>
<organism evidence="1 2">
    <name type="scientific">Parelaphostrongylus tenuis</name>
    <name type="common">Meningeal worm</name>
    <dbReference type="NCBI Taxonomy" id="148309"/>
    <lineage>
        <taxon>Eukaryota</taxon>
        <taxon>Metazoa</taxon>
        <taxon>Ecdysozoa</taxon>
        <taxon>Nematoda</taxon>
        <taxon>Chromadorea</taxon>
        <taxon>Rhabditida</taxon>
        <taxon>Rhabditina</taxon>
        <taxon>Rhabditomorpha</taxon>
        <taxon>Strongyloidea</taxon>
        <taxon>Metastrongylidae</taxon>
        <taxon>Parelaphostrongylus</taxon>
    </lineage>
</organism>
<reference evidence="1" key="1">
    <citation type="submission" date="2021-06" db="EMBL/GenBank/DDBJ databases">
        <title>Parelaphostrongylus tenuis whole genome reference sequence.</title>
        <authorList>
            <person name="Garwood T.J."/>
            <person name="Larsen P.A."/>
            <person name="Fountain-Jones N.M."/>
            <person name="Garbe J.R."/>
            <person name="Macchietto M.G."/>
            <person name="Kania S.A."/>
            <person name="Gerhold R.W."/>
            <person name="Richards J.E."/>
            <person name="Wolf T.M."/>
        </authorList>
    </citation>
    <scope>NUCLEOTIDE SEQUENCE</scope>
    <source>
        <strain evidence="1">MNPRO001-30</strain>
        <tissue evidence="1">Meninges</tissue>
    </source>
</reference>
<keyword evidence="2" id="KW-1185">Reference proteome</keyword>